<feature type="transmembrane region" description="Helical" evidence="16">
    <location>
        <begin position="32"/>
        <end position="52"/>
    </location>
</feature>
<evidence type="ECO:0000313" key="20">
    <source>
        <dbReference type="EMBL" id="MVN21021.1"/>
    </source>
</evidence>
<dbReference type="InterPro" id="IPR025669">
    <property type="entry name" value="AAA_dom"/>
</dbReference>
<keyword evidence="11" id="KW-0067">ATP-binding</keyword>
<feature type="domain" description="Tyrosine-protein kinase G-rich" evidence="19">
    <location>
        <begin position="445"/>
        <end position="513"/>
    </location>
</feature>
<dbReference type="Pfam" id="PF13614">
    <property type="entry name" value="AAA_31"/>
    <property type="match status" value="1"/>
</dbReference>
<dbReference type="Gene3D" id="3.40.50.300">
    <property type="entry name" value="P-loop containing nucleotide triphosphate hydrolases"/>
    <property type="match status" value="1"/>
</dbReference>
<evidence type="ECO:0000256" key="9">
    <source>
        <dbReference type="ARBA" id="ARBA00022741"/>
    </source>
</evidence>
<evidence type="ECO:0000256" key="14">
    <source>
        <dbReference type="ARBA" id="ARBA00023137"/>
    </source>
</evidence>
<evidence type="ECO:0000256" key="11">
    <source>
        <dbReference type="ARBA" id="ARBA00022840"/>
    </source>
</evidence>
<dbReference type="GO" id="GO:0005886">
    <property type="term" value="C:plasma membrane"/>
    <property type="evidence" value="ECO:0007669"/>
    <property type="project" value="UniProtKB-SubCell"/>
</dbReference>
<evidence type="ECO:0000259" key="18">
    <source>
        <dbReference type="Pfam" id="PF13614"/>
    </source>
</evidence>
<keyword evidence="13 16" id="KW-0472">Membrane</keyword>
<evidence type="ECO:0000259" key="19">
    <source>
        <dbReference type="Pfam" id="PF13807"/>
    </source>
</evidence>
<feature type="domain" description="Polysaccharide chain length determinant N-terminal" evidence="17">
    <location>
        <begin position="21"/>
        <end position="110"/>
    </location>
</feature>
<keyword evidence="9" id="KW-0547">Nucleotide-binding</keyword>
<protein>
    <recommendedName>
        <fullName evidence="4">non-specific protein-tyrosine kinase</fullName>
        <ecNumber evidence="4">2.7.10.2</ecNumber>
    </recommendedName>
</protein>
<evidence type="ECO:0000256" key="6">
    <source>
        <dbReference type="ARBA" id="ARBA00022519"/>
    </source>
</evidence>
<dbReference type="RefSeq" id="WP_157565022.1">
    <property type="nucleotide sequence ID" value="NZ_WPIK01000004.1"/>
</dbReference>
<keyword evidence="12 16" id="KW-1133">Transmembrane helix</keyword>
<dbReference type="SUPFAM" id="SSF52540">
    <property type="entry name" value="P-loop containing nucleoside triphosphate hydrolases"/>
    <property type="match status" value="1"/>
</dbReference>
<dbReference type="Pfam" id="PF02706">
    <property type="entry name" value="Wzz"/>
    <property type="match status" value="1"/>
</dbReference>
<dbReference type="EMBL" id="WPIK01000004">
    <property type="protein sequence ID" value="MVN21021.1"/>
    <property type="molecule type" value="Genomic_DNA"/>
</dbReference>
<dbReference type="EC" id="2.7.10.2" evidence="4"/>
<dbReference type="Proteomes" id="UP000462014">
    <property type="component" value="Unassembled WGS sequence"/>
</dbReference>
<dbReference type="Pfam" id="PF13807">
    <property type="entry name" value="GNVR"/>
    <property type="match status" value="1"/>
</dbReference>
<evidence type="ECO:0000256" key="3">
    <source>
        <dbReference type="ARBA" id="ARBA00008883"/>
    </source>
</evidence>
<keyword evidence="7 20" id="KW-0808">Transferase</keyword>
<keyword evidence="5" id="KW-1003">Cell membrane</keyword>
<keyword evidence="6" id="KW-0997">Cell inner membrane</keyword>
<dbReference type="InterPro" id="IPR032807">
    <property type="entry name" value="GNVR"/>
</dbReference>
<dbReference type="AlphaFoldDB" id="A0A7K1SUM0"/>
<keyword evidence="14" id="KW-0829">Tyrosine-protein kinase</keyword>
<comment type="similarity">
    <text evidence="3">Belongs to the etk/wzc family.</text>
</comment>
<comment type="subcellular location">
    <subcellularLocation>
        <location evidence="1">Cell inner membrane</location>
        <topology evidence="1">Multi-pass membrane protein</topology>
    </subcellularLocation>
</comment>
<dbReference type="InterPro" id="IPR003856">
    <property type="entry name" value="LPS_length_determ_N"/>
</dbReference>
<evidence type="ECO:0000256" key="15">
    <source>
        <dbReference type="ARBA" id="ARBA00051245"/>
    </source>
</evidence>
<dbReference type="NCBIfam" id="TIGR01007">
    <property type="entry name" value="eps_fam"/>
    <property type="match status" value="1"/>
</dbReference>
<evidence type="ECO:0000256" key="2">
    <source>
        <dbReference type="ARBA" id="ARBA00007316"/>
    </source>
</evidence>
<comment type="caution">
    <text evidence="20">The sequence shown here is derived from an EMBL/GenBank/DDBJ whole genome shotgun (WGS) entry which is preliminary data.</text>
</comment>
<proteinExistence type="inferred from homology"/>
<evidence type="ECO:0000256" key="10">
    <source>
        <dbReference type="ARBA" id="ARBA00022777"/>
    </source>
</evidence>
<dbReference type="PANTHER" id="PTHR32309">
    <property type="entry name" value="TYROSINE-PROTEIN KINASE"/>
    <property type="match status" value="1"/>
</dbReference>
<evidence type="ECO:0000256" key="8">
    <source>
        <dbReference type="ARBA" id="ARBA00022692"/>
    </source>
</evidence>
<keyword evidence="10 20" id="KW-0418">Kinase</keyword>
<evidence type="ECO:0000256" key="12">
    <source>
        <dbReference type="ARBA" id="ARBA00022989"/>
    </source>
</evidence>
<keyword evidence="8 16" id="KW-0812">Transmembrane</keyword>
<sequence length="785" mass="88399">MYPKVSGAGIEPQLEGDGVGLKDILAKLTSNWYLFVISTFICLSLAAVYGYFASSEWEICAKILIQDQKSPRDTEADPDLLASPASLKNSTDNEIEILRSRKLMAQVVQEMQLQVRTYAKSGLKFQEIYENAPFNITITSNRDTISGQEYIVQIKDDKHYQIKNSKEDLDQIALFGQPVKLPQFSIALNKTALFKKRGKYKITVQAPDEAVSCFLENFNAQLSNKQASSIDLSLNYPNPKKGEAILNKLMQLYLYNNLLNKNSIADSTIKFINKRLATVSKQLSTIEKRLQDYKQQNNIADISDQSKALISGAGNYYKKLNELEVQLLLVQDIKSYLNKNDNNQTIPSSLTTKEPTIAREINAYNELLLQREKFKILSNSDSIAVENLNQQTAIARKALLISLASYERRLSVSKNELDKLNASFTGKIKQVTAKEKGFLDYVRQQKLQQGLSLFLLQKREEIAISKTFNIYGPRIIDPAKSDFSPFKPKKSIIYIFGLILGLILPAIYLFLKELLNIRINTKADILKLTKVPLIGEINHSAEDKNLVTHHSSGSIITEQLKRVIVNLQFISNNQKSNVVLFTSSMSGEGKSFLALNLGSTLALGGKKVVFLELDLRKPKLSENMGVDNSDGYTNYAISDSVKIDHILKPLWFHQKCFLISSGIIPPNPAELLMSPKLEKLIDELKKRFDYIIIDCPPIGVVADALLIEKLADVILYVVRQKYTYKSQLGIVNDLKQTGKAKNLYLIINDIETENNSKAFSVKSFYNKYAKEPLNQINLRSISPGD</sequence>
<evidence type="ECO:0000313" key="21">
    <source>
        <dbReference type="Proteomes" id="UP000462014"/>
    </source>
</evidence>
<evidence type="ECO:0000256" key="1">
    <source>
        <dbReference type="ARBA" id="ARBA00004429"/>
    </source>
</evidence>
<evidence type="ECO:0000256" key="5">
    <source>
        <dbReference type="ARBA" id="ARBA00022475"/>
    </source>
</evidence>
<keyword evidence="21" id="KW-1185">Reference proteome</keyword>
<comment type="similarity">
    <text evidence="2">Belongs to the CpsD/CapB family.</text>
</comment>
<dbReference type="CDD" id="cd05387">
    <property type="entry name" value="BY-kinase"/>
    <property type="match status" value="1"/>
</dbReference>
<dbReference type="InterPro" id="IPR027417">
    <property type="entry name" value="P-loop_NTPase"/>
</dbReference>
<evidence type="ECO:0000256" key="13">
    <source>
        <dbReference type="ARBA" id="ARBA00023136"/>
    </source>
</evidence>
<name>A0A7K1SUM0_9SPHI</name>
<organism evidence="20 21">
    <name type="scientific">Mucilaginibacter arboris</name>
    <dbReference type="NCBI Taxonomy" id="2682090"/>
    <lineage>
        <taxon>Bacteria</taxon>
        <taxon>Pseudomonadati</taxon>
        <taxon>Bacteroidota</taxon>
        <taxon>Sphingobacteriia</taxon>
        <taxon>Sphingobacteriales</taxon>
        <taxon>Sphingobacteriaceae</taxon>
        <taxon>Mucilaginibacter</taxon>
    </lineage>
</organism>
<evidence type="ECO:0000256" key="7">
    <source>
        <dbReference type="ARBA" id="ARBA00022679"/>
    </source>
</evidence>
<dbReference type="InterPro" id="IPR050445">
    <property type="entry name" value="Bact_polysacc_biosynth/exp"/>
</dbReference>
<dbReference type="InterPro" id="IPR005702">
    <property type="entry name" value="Wzc-like_C"/>
</dbReference>
<evidence type="ECO:0000259" key="17">
    <source>
        <dbReference type="Pfam" id="PF02706"/>
    </source>
</evidence>
<dbReference type="GO" id="GO:0004715">
    <property type="term" value="F:non-membrane spanning protein tyrosine kinase activity"/>
    <property type="evidence" value="ECO:0007669"/>
    <property type="project" value="UniProtKB-EC"/>
</dbReference>
<reference evidence="20 21" key="1">
    <citation type="submission" date="2019-12" db="EMBL/GenBank/DDBJ databases">
        <title>Mucilaginibacter sp. HMF7410 genome sequencing and assembly.</title>
        <authorList>
            <person name="Kang H."/>
            <person name="Cha I."/>
            <person name="Kim H."/>
            <person name="Joh K."/>
        </authorList>
    </citation>
    <scope>NUCLEOTIDE SEQUENCE [LARGE SCALE GENOMIC DNA]</scope>
    <source>
        <strain evidence="20 21">HMF7410</strain>
    </source>
</reference>
<evidence type="ECO:0000256" key="4">
    <source>
        <dbReference type="ARBA" id="ARBA00011903"/>
    </source>
</evidence>
<feature type="transmembrane region" description="Helical" evidence="16">
    <location>
        <begin position="492"/>
        <end position="511"/>
    </location>
</feature>
<accession>A0A7K1SUM0</accession>
<dbReference type="GO" id="GO:0005524">
    <property type="term" value="F:ATP binding"/>
    <property type="evidence" value="ECO:0007669"/>
    <property type="project" value="UniProtKB-KW"/>
</dbReference>
<comment type="catalytic activity">
    <reaction evidence="15">
        <text>L-tyrosyl-[protein] + ATP = O-phospho-L-tyrosyl-[protein] + ADP + H(+)</text>
        <dbReference type="Rhea" id="RHEA:10596"/>
        <dbReference type="Rhea" id="RHEA-COMP:10136"/>
        <dbReference type="Rhea" id="RHEA-COMP:20101"/>
        <dbReference type="ChEBI" id="CHEBI:15378"/>
        <dbReference type="ChEBI" id="CHEBI:30616"/>
        <dbReference type="ChEBI" id="CHEBI:46858"/>
        <dbReference type="ChEBI" id="CHEBI:61978"/>
        <dbReference type="ChEBI" id="CHEBI:456216"/>
        <dbReference type="EC" id="2.7.10.2"/>
    </reaction>
</comment>
<feature type="domain" description="AAA" evidence="18">
    <location>
        <begin position="583"/>
        <end position="725"/>
    </location>
</feature>
<dbReference type="PANTHER" id="PTHR32309:SF13">
    <property type="entry name" value="FERRIC ENTEROBACTIN TRANSPORT PROTEIN FEPE"/>
    <property type="match status" value="1"/>
</dbReference>
<evidence type="ECO:0000256" key="16">
    <source>
        <dbReference type="SAM" id="Phobius"/>
    </source>
</evidence>
<gene>
    <name evidence="20" type="ORF">GO621_05650</name>
</gene>